<feature type="compositionally biased region" description="Low complexity" evidence="1">
    <location>
        <begin position="36"/>
        <end position="47"/>
    </location>
</feature>
<reference evidence="2" key="1">
    <citation type="submission" date="2021-01" db="EMBL/GenBank/DDBJ databases">
        <title>Adiantum capillus-veneris genome.</title>
        <authorList>
            <person name="Fang Y."/>
            <person name="Liao Q."/>
        </authorList>
    </citation>
    <scope>NUCLEOTIDE SEQUENCE</scope>
    <source>
        <strain evidence="2">H3</strain>
        <tissue evidence="2">Leaf</tissue>
    </source>
</reference>
<dbReference type="AlphaFoldDB" id="A0A9D4ZCM3"/>
<dbReference type="OrthoDB" id="513929at2759"/>
<evidence type="ECO:0000256" key="1">
    <source>
        <dbReference type="SAM" id="MobiDB-lite"/>
    </source>
</evidence>
<gene>
    <name evidence="2" type="ORF">GOP47_0015413</name>
</gene>
<name>A0A9D4ZCM3_ADICA</name>
<evidence type="ECO:0000313" key="2">
    <source>
        <dbReference type="EMBL" id="KAI5069112.1"/>
    </source>
</evidence>
<proteinExistence type="predicted"/>
<dbReference type="Proteomes" id="UP000886520">
    <property type="component" value="Chromosome 15"/>
</dbReference>
<keyword evidence="3" id="KW-1185">Reference proteome</keyword>
<feature type="non-terminal residue" evidence="2">
    <location>
        <position position="1"/>
    </location>
</feature>
<dbReference type="EMBL" id="JABFUD020000015">
    <property type="protein sequence ID" value="KAI5069112.1"/>
    <property type="molecule type" value="Genomic_DNA"/>
</dbReference>
<comment type="caution">
    <text evidence="2">The sequence shown here is derived from an EMBL/GenBank/DDBJ whole genome shotgun (WGS) entry which is preliminary data.</text>
</comment>
<protein>
    <submittedName>
        <fullName evidence="2">Uncharacterized protein</fullName>
    </submittedName>
</protein>
<evidence type="ECO:0000313" key="3">
    <source>
        <dbReference type="Proteomes" id="UP000886520"/>
    </source>
</evidence>
<organism evidence="2 3">
    <name type="scientific">Adiantum capillus-veneris</name>
    <name type="common">Maidenhair fern</name>
    <dbReference type="NCBI Taxonomy" id="13818"/>
    <lineage>
        <taxon>Eukaryota</taxon>
        <taxon>Viridiplantae</taxon>
        <taxon>Streptophyta</taxon>
        <taxon>Embryophyta</taxon>
        <taxon>Tracheophyta</taxon>
        <taxon>Polypodiopsida</taxon>
        <taxon>Polypodiidae</taxon>
        <taxon>Polypodiales</taxon>
        <taxon>Pteridineae</taxon>
        <taxon>Pteridaceae</taxon>
        <taxon>Vittarioideae</taxon>
        <taxon>Adiantum</taxon>
    </lineage>
</organism>
<sequence>MGLQTAVPFSRAPWQLGGASLSRVSAASYRISPTPSSFSLARASSSSDKSKLPEPTSEKGTALLPPEDVGYVVKLTVGSVAGAAAI</sequence>
<feature type="region of interest" description="Disordered" evidence="1">
    <location>
        <begin position="32"/>
        <end position="63"/>
    </location>
</feature>
<accession>A0A9D4ZCM3</accession>